<dbReference type="InterPro" id="IPR042104">
    <property type="entry name" value="PKS_dehydratase_sf"/>
</dbReference>
<dbReference type="PROSITE" id="PS52019">
    <property type="entry name" value="PKS_MFAS_DH"/>
    <property type="match status" value="1"/>
</dbReference>
<keyword evidence="3" id="KW-0808">Transferase</keyword>
<dbReference type="InterPro" id="IPR049551">
    <property type="entry name" value="PKS_DH_C"/>
</dbReference>
<dbReference type="SUPFAM" id="SSF47336">
    <property type="entry name" value="ACP-like"/>
    <property type="match status" value="1"/>
</dbReference>
<dbReference type="Pfam" id="PF16197">
    <property type="entry name" value="KAsynt_C_assoc"/>
    <property type="match status" value="1"/>
</dbReference>
<dbReference type="PANTHER" id="PTHR43775:SF37">
    <property type="entry name" value="SI:DKEY-61P9.11"/>
    <property type="match status" value="1"/>
</dbReference>
<dbReference type="SMART" id="SM00823">
    <property type="entry name" value="PKS_PP"/>
    <property type="match status" value="1"/>
</dbReference>
<feature type="region of interest" description="C-terminal hotdog fold" evidence="5">
    <location>
        <begin position="1044"/>
        <end position="1189"/>
    </location>
</feature>
<dbReference type="InterPro" id="IPR049900">
    <property type="entry name" value="PKS_mFAS_DH"/>
</dbReference>
<name>A0ABU9CQB5_9NOCA</name>
<dbReference type="InterPro" id="IPR020841">
    <property type="entry name" value="PKS_Beta-ketoAc_synthase_dom"/>
</dbReference>
<dbReference type="InterPro" id="IPR013968">
    <property type="entry name" value="PKS_KR"/>
</dbReference>
<dbReference type="InterPro" id="IPR001227">
    <property type="entry name" value="Ac_transferase_dom_sf"/>
</dbReference>
<reference evidence="9 10" key="1">
    <citation type="submission" date="2024-03" db="EMBL/GenBank/DDBJ databases">
        <title>Rhodococcus navarretei sp. nov. and Pseudarthrobacter quantumdoti sp. nov., two new species with the ability to biosynthesize Quantum Dots isolated from soil samples at Union Glacier, Antarctica.</title>
        <authorList>
            <person name="Vargas M."/>
        </authorList>
    </citation>
    <scope>NUCLEOTIDE SEQUENCE [LARGE SCALE GENOMIC DNA]</scope>
    <source>
        <strain evidence="9 10">EXRC-4A-4</strain>
    </source>
</reference>
<dbReference type="InterPro" id="IPR009081">
    <property type="entry name" value="PP-bd_ACP"/>
</dbReference>
<dbReference type="Gene3D" id="1.10.1200.10">
    <property type="entry name" value="ACP-like"/>
    <property type="match status" value="1"/>
</dbReference>
<protein>
    <submittedName>
        <fullName evidence="9">Type I polyketide synthase</fullName>
    </submittedName>
</protein>
<feature type="domain" description="Ketosynthase family 3 (KS3)" evidence="7">
    <location>
        <begin position="8"/>
        <end position="436"/>
    </location>
</feature>
<dbReference type="Pfam" id="PF00698">
    <property type="entry name" value="Acyl_transf_1"/>
    <property type="match status" value="1"/>
</dbReference>
<dbReference type="Gene3D" id="3.40.50.720">
    <property type="entry name" value="NAD(P)-binding Rossmann-like Domain"/>
    <property type="match status" value="1"/>
</dbReference>
<dbReference type="InterPro" id="IPR016036">
    <property type="entry name" value="Malonyl_transacylase_ACP-bd"/>
</dbReference>
<organism evidence="9 10">
    <name type="scientific">Rhodococcus navarretei</name>
    <dbReference type="NCBI Taxonomy" id="3128981"/>
    <lineage>
        <taxon>Bacteria</taxon>
        <taxon>Bacillati</taxon>
        <taxon>Actinomycetota</taxon>
        <taxon>Actinomycetes</taxon>
        <taxon>Mycobacteriales</taxon>
        <taxon>Nocardiaceae</taxon>
        <taxon>Rhodococcus</taxon>
    </lineage>
</organism>
<dbReference type="InterPro" id="IPR036736">
    <property type="entry name" value="ACP-like_sf"/>
</dbReference>
<accession>A0ABU9CQB5</accession>
<dbReference type="InterPro" id="IPR057326">
    <property type="entry name" value="KR_dom"/>
</dbReference>
<keyword evidence="4" id="KW-0511">Multifunctional enzyme</keyword>
<dbReference type="PROSITE" id="PS50075">
    <property type="entry name" value="CARRIER"/>
    <property type="match status" value="1"/>
</dbReference>
<dbReference type="Pfam" id="PF14765">
    <property type="entry name" value="PS-DH"/>
    <property type="match status" value="1"/>
</dbReference>
<dbReference type="PROSITE" id="PS52004">
    <property type="entry name" value="KS3_2"/>
    <property type="match status" value="1"/>
</dbReference>
<dbReference type="InterPro" id="IPR036291">
    <property type="entry name" value="NAD(P)-bd_dom_sf"/>
</dbReference>
<dbReference type="Pfam" id="PF00550">
    <property type="entry name" value="PP-binding"/>
    <property type="match status" value="1"/>
</dbReference>
<dbReference type="EMBL" id="JBBPCN010000001">
    <property type="protein sequence ID" value="MEK8069608.1"/>
    <property type="molecule type" value="Genomic_DNA"/>
</dbReference>
<dbReference type="SUPFAM" id="SSF55048">
    <property type="entry name" value="Probable ACP-binding domain of malonyl-CoA ACP transacylase"/>
    <property type="match status" value="1"/>
</dbReference>
<evidence type="ECO:0000313" key="10">
    <source>
        <dbReference type="Proteomes" id="UP001456513"/>
    </source>
</evidence>
<dbReference type="PROSITE" id="PS00606">
    <property type="entry name" value="KS3_1"/>
    <property type="match status" value="1"/>
</dbReference>
<dbReference type="InterPro" id="IPR018201">
    <property type="entry name" value="Ketoacyl_synth_AS"/>
</dbReference>
<comment type="caution">
    <text evidence="9">The sequence shown here is derived from an EMBL/GenBank/DDBJ whole genome shotgun (WGS) entry which is preliminary data.</text>
</comment>
<dbReference type="Proteomes" id="UP001456513">
    <property type="component" value="Unassembled WGS sequence"/>
</dbReference>
<dbReference type="RefSeq" id="WP_341440037.1">
    <property type="nucleotide sequence ID" value="NZ_JBBPCN010000001.1"/>
</dbReference>
<dbReference type="InterPro" id="IPR014043">
    <property type="entry name" value="Acyl_transferase_dom"/>
</dbReference>
<evidence type="ECO:0000259" key="7">
    <source>
        <dbReference type="PROSITE" id="PS52004"/>
    </source>
</evidence>
<dbReference type="SUPFAM" id="SSF53901">
    <property type="entry name" value="Thiolase-like"/>
    <property type="match status" value="1"/>
</dbReference>
<evidence type="ECO:0000259" key="8">
    <source>
        <dbReference type="PROSITE" id="PS52019"/>
    </source>
</evidence>
<dbReference type="PANTHER" id="PTHR43775">
    <property type="entry name" value="FATTY ACID SYNTHASE"/>
    <property type="match status" value="1"/>
</dbReference>
<feature type="region of interest" description="N-terminal hotdog fold" evidence="5">
    <location>
        <begin position="911"/>
        <end position="1032"/>
    </location>
</feature>
<dbReference type="InterPro" id="IPR049552">
    <property type="entry name" value="PKS_DH_N"/>
</dbReference>
<dbReference type="Pfam" id="PF08659">
    <property type="entry name" value="KR"/>
    <property type="match status" value="1"/>
</dbReference>
<evidence type="ECO:0000256" key="3">
    <source>
        <dbReference type="ARBA" id="ARBA00022679"/>
    </source>
</evidence>
<dbReference type="Gene3D" id="3.30.70.3290">
    <property type="match status" value="1"/>
</dbReference>
<feature type="domain" description="PKS/mFAS DH" evidence="8">
    <location>
        <begin position="911"/>
        <end position="1189"/>
    </location>
</feature>
<dbReference type="SMART" id="SM00825">
    <property type="entry name" value="PKS_KS"/>
    <property type="match status" value="1"/>
</dbReference>
<dbReference type="InterPro" id="IPR016035">
    <property type="entry name" value="Acyl_Trfase/lysoPLipase"/>
</dbReference>
<dbReference type="CDD" id="cd08955">
    <property type="entry name" value="KR_2_FAS_SDR_x"/>
    <property type="match status" value="1"/>
</dbReference>
<dbReference type="InterPro" id="IPR032821">
    <property type="entry name" value="PKS_assoc"/>
</dbReference>
<evidence type="ECO:0000256" key="2">
    <source>
        <dbReference type="ARBA" id="ARBA00022553"/>
    </source>
</evidence>
<dbReference type="SMART" id="SM00822">
    <property type="entry name" value="PKS_KR"/>
    <property type="match status" value="1"/>
</dbReference>
<dbReference type="InterPro" id="IPR020806">
    <property type="entry name" value="PKS_PP-bd"/>
</dbReference>
<dbReference type="Pfam" id="PF00109">
    <property type="entry name" value="ketoacyl-synt"/>
    <property type="match status" value="1"/>
</dbReference>
<dbReference type="Gene3D" id="3.40.366.10">
    <property type="entry name" value="Malonyl-Coenzyme A Acyl Carrier Protein, domain 2"/>
    <property type="match status" value="1"/>
</dbReference>
<gene>
    <name evidence="9" type="ORF">AABD04_01950</name>
</gene>
<dbReference type="SUPFAM" id="SSF51735">
    <property type="entry name" value="NAD(P)-binding Rossmann-fold domains"/>
    <property type="match status" value="2"/>
</dbReference>
<proteinExistence type="predicted"/>
<evidence type="ECO:0000256" key="4">
    <source>
        <dbReference type="ARBA" id="ARBA00023268"/>
    </source>
</evidence>
<evidence type="ECO:0000256" key="5">
    <source>
        <dbReference type="PROSITE-ProRule" id="PRU01363"/>
    </source>
</evidence>
<dbReference type="SMART" id="SM00827">
    <property type="entry name" value="PKS_AT"/>
    <property type="match status" value="1"/>
</dbReference>
<dbReference type="InterPro" id="IPR050091">
    <property type="entry name" value="PKS_NRPS_Biosynth_Enz"/>
</dbReference>
<dbReference type="Gene3D" id="3.10.129.110">
    <property type="entry name" value="Polyketide synthase dehydratase"/>
    <property type="match status" value="1"/>
</dbReference>
<evidence type="ECO:0000256" key="1">
    <source>
        <dbReference type="ARBA" id="ARBA00022450"/>
    </source>
</evidence>
<dbReference type="InterPro" id="IPR016039">
    <property type="entry name" value="Thiolase-like"/>
</dbReference>
<dbReference type="SUPFAM" id="SSF52151">
    <property type="entry name" value="FabD/lysophospholipase-like"/>
    <property type="match status" value="1"/>
</dbReference>
<dbReference type="SMART" id="SM00826">
    <property type="entry name" value="PKS_DH"/>
    <property type="match status" value="1"/>
</dbReference>
<keyword evidence="2" id="KW-0597">Phosphoprotein</keyword>
<evidence type="ECO:0000313" key="9">
    <source>
        <dbReference type="EMBL" id="MEK8069608.1"/>
    </source>
</evidence>
<dbReference type="InterPro" id="IPR014031">
    <property type="entry name" value="Ketoacyl_synth_C"/>
</dbReference>
<dbReference type="CDD" id="cd00833">
    <property type="entry name" value="PKS"/>
    <property type="match status" value="1"/>
</dbReference>
<keyword evidence="10" id="KW-1185">Reference proteome</keyword>
<sequence length="1856" mass="199281">MSTEPAARAPLAIVGIGCRFPGGADTPEGFWDMMCGGIDATGIIPEARWNSAKYFDPNPAKNGKMITERGGFLNEVDQFDPQFFGISPREAHSLDPQQRLLLRATWEAFEDGGIRAEDLAGQQVGVFIGGFTTDYQLLQNHGRSSRYRFKPHSATGMMMTMLSNRISYTFDLRGPSMTVDTACSSSLVAVHLAAQSIWNGESEMALAGGVNVIIGPNTFVAESKSGFLSPDGRCKSFSRSANGYARGEGGAIVIIKPLEQALDDGDRIYAQILGSGVSQDGRTDGITVPSEEAQEAAITAAIGRAGVEPADIGYVEAHGTGTPVGDPIEARALAKALAGGNPRRRPLLIGSVKTNIGHLEAGAGIAGLIKAALVVKQAFIPPNLHLDALNDQISLGELNIDIPSVGRDWPTGDGERLAGINSFGFGGTNAHVVLAQPPENADAGAEEDRPSFPLAVLPISARADDAVADSAGQLAEYLRATPDITMADLGYTLGQRRSHLSYRRTLVVDGIDDARSQLAAIADGSDRKKPVNAGRSRSDTPKLAFVCTGMGAQWWKMCRGLLDVYPTFTASIMRSDRALQPYMGWSLIDELRAEESQSRMAEPNVAQSANFAIQVALAEQLREFGVVPDAVIGHSAGEVAAHYLAGILTFEQAIAVILQRSEAAQRVKGLGGMLAIGLSADSLMQTIDATTREEMGSRVSIAAINGPSAVVASGDRDILGTIAAQLTEVHIFNRFLNVDVPYHSHYMDPLRDDMLTALSDISSAPAQIPVYSTVTGELLNAEAANGAYWWQNTRWTVLFEPALRRMLDDGYTHFVELGPHPQMASAIVEIAAGRDSAVVVLASQKRNEDDSRTLMELVGDLHCHGHPIAWDAFYPKARARLLSLPRYPWQAKSYWNETPETVEELHYNPVHPILGQPVLDVHPTWEAELSLATLPFLADHKAQGSTLVPGTAFIEMAVAAGREAFGSTDFCVENLNLQHAVILDQTCDPTVRTTLDRATGVIEFAAMTATTGGDLHWVIAATAELNTISRGCRVGPAPKHPGDSAVIEFDEFYARSRAFGFEYGEAFQSVRRVTAGDGWATGELVVPESIHSDLDRYRFHPALIDGALQTLLAMSISGKDLGTEAFLPSGIRRATVHGSPQQTMTVEVRMVSVSKSMIESDITISSRTGELLVSLEGFTVASLNSSIGMSPEHVDKGLLDVRWVAGDELDESKSIAAKDLSWLVLSDSSGIGSLVARQLRESGQRVRTAVHRAVDRLVEVDGEYRIDGGQPQQFVDLIDAHVQIEGDLAGIVNCWPLDVPDAADSGTDGAAEEGRRVGVFAALHLAAAMARHETVCPRLYLVTANAQPVPGTDRLAVDQAPLWGLGRVIGHQELTDKWGGLIDIDDADDPAQTAERLCRHILTEGAEDQVAFRGTETFVPRLFPMDGLTKAFPTKLTPDATYVVTGGLGALGQVVARYLAKRGARDIVLFSRTELPPRSRWSEMSVDDAQYSVVDAIRGIEKLGAHITTARVDITDLEQVQRWARDHTRQGGRPVRGVIHAAGVVEDQLLVNMDEASFAKVLAPKIDGARVLSSVFHANDLEFFVMFGSAGSVIASPGQGNYAAANSFLDVFACQLRAKGLPALTIGWGPWSVGMVEELKLEKMYEMRGVELITPEAGGRILDRVMSQEVPTVVAISADWARLRKTGMAGQLPAIYAELGKADALSDDAGAGFSLLDVLKDTPEADQLGVVAGYVTQIVAGVFDLPLDDVGGDATMNDLGLDSMMAIELKSRIAAVIAVDVPVLELLKGITVSGLVDRIFAELQFDEDTGPVPVLDDRPETVADDHDVDRLIEQLSTADLLELLADLEAESPVQPK</sequence>
<evidence type="ECO:0000259" key="6">
    <source>
        <dbReference type="PROSITE" id="PS50075"/>
    </source>
</evidence>
<dbReference type="Pfam" id="PF02801">
    <property type="entry name" value="Ketoacyl-synt_C"/>
    <property type="match status" value="1"/>
</dbReference>
<feature type="active site" description="Proton donor; for dehydratase activity" evidence="5">
    <location>
        <position position="1105"/>
    </location>
</feature>
<dbReference type="InterPro" id="IPR014030">
    <property type="entry name" value="Ketoacyl_synth_N"/>
</dbReference>
<dbReference type="Pfam" id="PF21089">
    <property type="entry name" value="PKS_DH_N"/>
    <property type="match status" value="1"/>
</dbReference>
<dbReference type="InterPro" id="IPR020807">
    <property type="entry name" value="PKS_DH"/>
</dbReference>
<feature type="active site" description="Proton acceptor; for dehydratase activity" evidence="5">
    <location>
        <position position="940"/>
    </location>
</feature>
<dbReference type="Gene3D" id="3.40.47.10">
    <property type="match status" value="1"/>
</dbReference>
<feature type="domain" description="Carrier" evidence="6">
    <location>
        <begin position="1726"/>
        <end position="1803"/>
    </location>
</feature>
<keyword evidence="1" id="KW-0596">Phosphopantetheine</keyword>